<evidence type="ECO:0000313" key="6">
    <source>
        <dbReference type="Proteomes" id="UP000336646"/>
    </source>
</evidence>
<dbReference type="PROSITE" id="PS00122">
    <property type="entry name" value="CARBOXYLESTERASE_B_1"/>
    <property type="match status" value="1"/>
</dbReference>
<dbReference type="PROSITE" id="PS00941">
    <property type="entry name" value="CARBOXYLESTERASE_B_2"/>
    <property type="match status" value="1"/>
</dbReference>
<dbReference type="SUPFAM" id="SSF53474">
    <property type="entry name" value="alpha/beta-Hydrolases"/>
    <property type="match status" value="1"/>
</dbReference>
<sequence>MYRLNAKEARVSQPEVRTTSGVVRGVVDPTTGARTWRGVPFGDSTAGTQRFRAPRPAPEWEGVRDASVFAPPAMQTTFSFKDSVIGSEDCLTLDIVRPDTDDVLPVVVYFHGGTFITGSSHEKVLQGHFLSLATDVVYVSVNFRLGVLGYLDMRSVGGDCVANPAIHDQVLALRWVHENVAAFGGDPDAVTLMGESAGGAAVLHLMCAPAARGLFHRAIAQSPPSASVHSRVQAAMWVRRLIDGLSMPRTTTLSDLRDVDAAELVRVGRSMMLTGKEVVQFNTAFMPTVENATLPAHPIDMFEDGQQAAVPLIIGTNSDEASFAKAMYQTMKSRQRAARRALEAFDVDNAHLVMEAYGYAGGRAEFADLIADAVFWAPSVMLATAHRRLASTWMYRFEYASATMRRLGLGAMHSADLVAVFGDPHSTRMSKLDRFGSREAFAEVSRTMQRHWGSFFHTGRPGGEWPEYEFRRDDIPGRATAVFGAERFVEYDPKSSKRLAWEDFDMREWGNNRGELMESLAEFFGFDLPDTDDE</sequence>
<evidence type="ECO:0000256" key="1">
    <source>
        <dbReference type="ARBA" id="ARBA00005964"/>
    </source>
</evidence>
<reference evidence="5 6" key="1">
    <citation type="submission" date="2018-12" db="EMBL/GenBank/DDBJ databases">
        <title>Corynebacterium sanguinis sp. nov., a clinically-associated and environmental corynebacterium.</title>
        <authorList>
            <person name="Gonzales-Siles L."/>
            <person name="Jaen-Luchoro D."/>
            <person name="Cardew S."/>
            <person name="Inganas E."/>
            <person name="Ohlen M."/>
            <person name="Jensie-Markopolous S."/>
            <person name="Pinyeiro-Iglesias B."/>
            <person name="Molin K."/>
            <person name="Skovbjerg S."/>
            <person name="Svensson-Stadler L."/>
            <person name="Funke G."/>
            <person name="Moore E.R.B."/>
        </authorList>
    </citation>
    <scope>NUCLEOTIDE SEQUENCE [LARGE SCALE GENOMIC DNA]</scope>
    <source>
        <strain evidence="5 6">58734</strain>
    </source>
</reference>
<comment type="caution">
    <text evidence="5">The sequence shown here is derived from an EMBL/GenBank/DDBJ whole genome shotgun (WGS) entry which is preliminary data.</text>
</comment>
<feature type="domain" description="Carboxylesterase type B" evidence="4">
    <location>
        <begin position="13"/>
        <end position="469"/>
    </location>
</feature>
<evidence type="ECO:0000313" key="5">
    <source>
        <dbReference type="EMBL" id="TVS26860.1"/>
    </source>
</evidence>
<protein>
    <recommendedName>
        <fullName evidence="3">Carboxylic ester hydrolase</fullName>
        <ecNumber evidence="3">3.1.1.-</ecNumber>
    </recommendedName>
</protein>
<dbReference type="InterPro" id="IPR002018">
    <property type="entry name" value="CarbesteraseB"/>
</dbReference>
<keyword evidence="2 3" id="KW-0378">Hydrolase</keyword>
<dbReference type="Proteomes" id="UP000336646">
    <property type="component" value="Unassembled WGS sequence"/>
</dbReference>
<evidence type="ECO:0000256" key="2">
    <source>
        <dbReference type="ARBA" id="ARBA00022801"/>
    </source>
</evidence>
<name>A0A6C1TX18_9CORY</name>
<dbReference type="Pfam" id="PF00135">
    <property type="entry name" value="COesterase"/>
    <property type="match status" value="1"/>
</dbReference>
<dbReference type="EMBL" id="RXIR01000025">
    <property type="protein sequence ID" value="TVS26860.1"/>
    <property type="molecule type" value="Genomic_DNA"/>
</dbReference>
<dbReference type="PANTHER" id="PTHR11559">
    <property type="entry name" value="CARBOXYLESTERASE"/>
    <property type="match status" value="1"/>
</dbReference>
<evidence type="ECO:0000256" key="3">
    <source>
        <dbReference type="RuleBase" id="RU361235"/>
    </source>
</evidence>
<dbReference type="InterPro" id="IPR029058">
    <property type="entry name" value="AB_hydrolase_fold"/>
</dbReference>
<organism evidence="5 6">
    <name type="scientific">Corynebacterium sanguinis</name>
    <dbReference type="NCBI Taxonomy" id="2594913"/>
    <lineage>
        <taxon>Bacteria</taxon>
        <taxon>Bacillati</taxon>
        <taxon>Actinomycetota</taxon>
        <taxon>Actinomycetes</taxon>
        <taxon>Mycobacteriales</taxon>
        <taxon>Corynebacteriaceae</taxon>
        <taxon>Corynebacterium</taxon>
    </lineage>
</organism>
<evidence type="ECO:0000259" key="4">
    <source>
        <dbReference type="Pfam" id="PF00135"/>
    </source>
</evidence>
<gene>
    <name evidence="5" type="ORF">EKI59_09870</name>
</gene>
<dbReference type="InterPro" id="IPR019819">
    <property type="entry name" value="Carboxylesterase_B_CS"/>
</dbReference>
<accession>A0A6C1TX18</accession>
<dbReference type="GO" id="GO:0016787">
    <property type="term" value="F:hydrolase activity"/>
    <property type="evidence" value="ECO:0007669"/>
    <property type="project" value="UniProtKB-KW"/>
</dbReference>
<dbReference type="AlphaFoldDB" id="A0A6C1TX18"/>
<comment type="similarity">
    <text evidence="1 3">Belongs to the type-B carboxylesterase/lipase family.</text>
</comment>
<dbReference type="OrthoDB" id="3199405at2"/>
<dbReference type="Gene3D" id="3.40.50.1820">
    <property type="entry name" value="alpha/beta hydrolase"/>
    <property type="match status" value="1"/>
</dbReference>
<dbReference type="EC" id="3.1.1.-" evidence="3"/>
<dbReference type="InterPro" id="IPR050309">
    <property type="entry name" value="Type-B_Carboxylest/Lipase"/>
</dbReference>
<dbReference type="InterPro" id="IPR019826">
    <property type="entry name" value="Carboxylesterase_B_AS"/>
</dbReference>
<proteinExistence type="inferred from homology"/>